<sequence>MAAEAMHSQILREASGTPQQQHVEDEVTKNIKKRIQDCGDGDLIEDCCIYRVPITLRSLKEEAYTPKVVSIGPFHYRNERLQDMEKHKQIVFKRFIQRAMSNLDDLVSSVRHFEPKVRASYSETIKLTEQELVEMTLMDASFIIELFLMEDNNDAKLSQPWLVSSIFNDLILLENQLPFFIIEEIFKKAFPHDCCSSLPSFLKCTFKGFINEFIIPHNLEPTPDIKIKHFTDLFRLFHLQGRMPPRNPFSTSQILSYNANALQEAGIKLKISPNSTSLCLLDLKFLGHNNLEIPQIYVDGRTEIVFRNMIALEQCHYPHACYITDYAVVLDALIDTHKDVDLLVEKEIVKSFMGDSNEVVRLFNGLPKNSILTTFDSEYENICKSLNDYCQDRRHKMMATLRRDYCNTPWRTVASIAGIILLVLTIVQTIFSILQVI</sequence>
<feature type="region of interest" description="Disordered" evidence="1">
    <location>
        <begin position="1"/>
        <end position="23"/>
    </location>
</feature>
<comment type="caution">
    <text evidence="3">The sequence shown here is derived from an EMBL/GenBank/DDBJ whole genome shotgun (WGS) entry which is preliminary data.</text>
</comment>
<keyword evidence="4" id="KW-1185">Reference proteome</keyword>
<dbReference type="Proteomes" id="UP001293593">
    <property type="component" value="Unassembled WGS sequence"/>
</dbReference>
<evidence type="ECO:0000313" key="3">
    <source>
        <dbReference type="EMBL" id="KAK4263550.1"/>
    </source>
</evidence>
<reference evidence="3" key="1">
    <citation type="submission" date="2023-10" db="EMBL/GenBank/DDBJ databases">
        <title>Chromosome-level genome of the transformable northern wattle, Acacia crassicarpa.</title>
        <authorList>
            <person name="Massaro I."/>
            <person name="Sinha N.R."/>
            <person name="Poethig S."/>
            <person name="Leichty A.R."/>
        </authorList>
    </citation>
    <scope>NUCLEOTIDE SEQUENCE</scope>
    <source>
        <strain evidence="3">Acra3RX</strain>
        <tissue evidence="3">Leaf</tissue>
    </source>
</reference>
<dbReference type="AlphaFoldDB" id="A0AAE1J4F8"/>
<proteinExistence type="predicted"/>
<keyword evidence="2" id="KW-1133">Transmembrane helix</keyword>
<protein>
    <submittedName>
        <fullName evidence="3">Uncharacterized protein</fullName>
    </submittedName>
</protein>
<keyword evidence="2" id="KW-0472">Membrane</keyword>
<evidence type="ECO:0000313" key="4">
    <source>
        <dbReference type="Proteomes" id="UP001293593"/>
    </source>
</evidence>
<dbReference type="EMBL" id="JAWXYG010000009">
    <property type="protein sequence ID" value="KAK4263550.1"/>
    <property type="molecule type" value="Genomic_DNA"/>
</dbReference>
<evidence type="ECO:0000256" key="1">
    <source>
        <dbReference type="SAM" id="MobiDB-lite"/>
    </source>
</evidence>
<accession>A0AAE1J4F8</accession>
<feature type="transmembrane region" description="Helical" evidence="2">
    <location>
        <begin position="413"/>
        <end position="434"/>
    </location>
</feature>
<keyword evidence="2" id="KW-0812">Transmembrane</keyword>
<dbReference type="PANTHER" id="PTHR31170">
    <property type="entry name" value="BNAC04G53230D PROTEIN"/>
    <property type="match status" value="1"/>
</dbReference>
<dbReference type="InterPro" id="IPR004158">
    <property type="entry name" value="DUF247_pln"/>
</dbReference>
<name>A0AAE1J4F8_9FABA</name>
<organism evidence="3 4">
    <name type="scientific">Acacia crassicarpa</name>
    <name type="common">northern wattle</name>
    <dbReference type="NCBI Taxonomy" id="499986"/>
    <lineage>
        <taxon>Eukaryota</taxon>
        <taxon>Viridiplantae</taxon>
        <taxon>Streptophyta</taxon>
        <taxon>Embryophyta</taxon>
        <taxon>Tracheophyta</taxon>
        <taxon>Spermatophyta</taxon>
        <taxon>Magnoliopsida</taxon>
        <taxon>eudicotyledons</taxon>
        <taxon>Gunneridae</taxon>
        <taxon>Pentapetalae</taxon>
        <taxon>rosids</taxon>
        <taxon>fabids</taxon>
        <taxon>Fabales</taxon>
        <taxon>Fabaceae</taxon>
        <taxon>Caesalpinioideae</taxon>
        <taxon>mimosoid clade</taxon>
        <taxon>Acacieae</taxon>
        <taxon>Acacia</taxon>
    </lineage>
</organism>
<gene>
    <name evidence="3" type="ORF">QN277_028944</name>
</gene>
<dbReference type="Pfam" id="PF03140">
    <property type="entry name" value="DUF247"/>
    <property type="match status" value="1"/>
</dbReference>
<evidence type="ECO:0000256" key="2">
    <source>
        <dbReference type="SAM" id="Phobius"/>
    </source>
</evidence>
<dbReference type="PANTHER" id="PTHR31170:SF9">
    <property type="entry name" value="PROTEIN, PUTATIVE (DUF247)-RELATED"/>
    <property type="match status" value="1"/>
</dbReference>